<dbReference type="OrthoDB" id="9787225at2"/>
<dbReference type="CDD" id="cd16913">
    <property type="entry name" value="YkuD_like"/>
    <property type="match status" value="1"/>
</dbReference>
<dbReference type="PROSITE" id="PS50005">
    <property type="entry name" value="TPR"/>
    <property type="match status" value="1"/>
</dbReference>
<dbReference type="InterPro" id="IPR019734">
    <property type="entry name" value="TPR_rpt"/>
</dbReference>
<dbReference type="GO" id="GO:0016740">
    <property type="term" value="F:transferase activity"/>
    <property type="evidence" value="ECO:0007669"/>
    <property type="project" value="UniProtKB-KW"/>
</dbReference>
<feature type="active site" description="Proton donor/acceptor" evidence="7">
    <location>
        <position position="442"/>
    </location>
</feature>
<feature type="domain" description="L,D-TPase catalytic" evidence="9">
    <location>
        <begin position="374"/>
        <end position="482"/>
    </location>
</feature>
<evidence type="ECO:0000256" key="8">
    <source>
        <dbReference type="SAM" id="Phobius"/>
    </source>
</evidence>
<keyword evidence="3 7" id="KW-0133">Cell shape</keyword>
<evidence type="ECO:0000313" key="11">
    <source>
        <dbReference type="Proteomes" id="UP000276128"/>
    </source>
</evidence>
<keyword evidence="4 7" id="KW-0573">Peptidoglycan synthesis</keyword>
<dbReference type="InterPro" id="IPR050979">
    <property type="entry name" value="LD-transpeptidase"/>
</dbReference>
<evidence type="ECO:0000256" key="2">
    <source>
        <dbReference type="ARBA" id="ARBA00022679"/>
    </source>
</evidence>
<dbReference type="Pfam" id="PF03734">
    <property type="entry name" value="YkuD"/>
    <property type="match status" value="1"/>
</dbReference>
<name>A0A430J861_9BACL</name>
<accession>A0A430J861</accession>
<dbReference type="InterPro" id="IPR038063">
    <property type="entry name" value="Transpep_catalytic_dom"/>
</dbReference>
<comment type="caution">
    <text evidence="10">The sequence shown here is derived from an EMBL/GenBank/DDBJ whole genome shotgun (WGS) entry which is preliminary data.</text>
</comment>
<dbReference type="InterPro" id="IPR011990">
    <property type="entry name" value="TPR-like_helical_dom_sf"/>
</dbReference>
<dbReference type="UniPathway" id="UPA00219"/>
<keyword evidence="8" id="KW-1133">Transmembrane helix</keyword>
<feature type="active site" description="Nucleophile" evidence="7">
    <location>
        <position position="458"/>
    </location>
</feature>
<dbReference type="GO" id="GO:0071972">
    <property type="term" value="F:peptidoglycan L,D-transpeptidase activity"/>
    <property type="evidence" value="ECO:0007669"/>
    <property type="project" value="TreeGrafter"/>
</dbReference>
<dbReference type="AlphaFoldDB" id="A0A430J861"/>
<dbReference type="GO" id="GO:0071555">
    <property type="term" value="P:cell wall organization"/>
    <property type="evidence" value="ECO:0007669"/>
    <property type="project" value="UniProtKB-UniRule"/>
</dbReference>
<keyword evidence="11" id="KW-1185">Reference proteome</keyword>
<dbReference type="Proteomes" id="UP000276128">
    <property type="component" value="Unassembled WGS sequence"/>
</dbReference>
<evidence type="ECO:0000259" key="9">
    <source>
        <dbReference type="PROSITE" id="PS52029"/>
    </source>
</evidence>
<feature type="repeat" description="TPR" evidence="6">
    <location>
        <begin position="73"/>
        <end position="106"/>
    </location>
</feature>
<evidence type="ECO:0000256" key="5">
    <source>
        <dbReference type="ARBA" id="ARBA00023316"/>
    </source>
</evidence>
<dbReference type="Gene3D" id="2.40.440.10">
    <property type="entry name" value="L,D-transpeptidase catalytic domain-like"/>
    <property type="match status" value="1"/>
</dbReference>
<dbReference type="SUPFAM" id="SSF141523">
    <property type="entry name" value="L,D-transpeptidase catalytic domain-like"/>
    <property type="match status" value="1"/>
</dbReference>
<feature type="transmembrane region" description="Helical" evidence="8">
    <location>
        <begin position="147"/>
        <end position="169"/>
    </location>
</feature>
<dbReference type="InterPro" id="IPR005490">
    <property type="entry name" value="LD_TPept_cat_dom"/>
</dbReference>
<dbReference type="GO" id="GO:0005576">
    <property type="term" value="C:extracellular region"/>
    <property type="evidence" value="ECO:0007669"/>
    <property type="project" value="TreeGrafter"/>
</dbReference>
<evidence type="ECO:0000256" key="3">
    <source>
        <dbReference type="ARBA" id="ARBA00022960"/>
    </source>
</evidence>
<sequence>MIHYVSEILIVSNTKAGQANLSRTERSRMIRRQERFRNPLDDHLIHLHKNLYISQSDPLYYEKVIRYLDANSPEAHYNLGQKYQLKGNWKRAFFHYKEVLKTYPSPFYSAANRALHQLNEQQAAHVAKLSEVGAVRKPLLPPLMKKLLIVLAVINLLLLLVFALGGGAVHSSVSKMKAWDVGREVTYETVEAPFVLYISEQTPQAELEKALHKQAVQLAKDMPKTSILLYGVVTQDSTSWGKTMRLTHEDLIKQAIVVATYQPEIDDAVRIRFLNAAWKEHQPLTAIGANLVRTALMAYSRDKGKVPERLDALLQDYPGNYLSYIPKEAGSGSNAVAEAYTGGGGWVYNPQAQTPEEMFYANMAGAEAVPYAPIHIEINKAEHQLKLLAGNQLLWDKPIGLGQQDSTPVGDFIVTDRVLQPRGKTASSYGEAGLGLGAIALHGTYDDSSIGSNASLGCVRLSNADIEQLFPFVPKGTAVHIQAAGWPSLPARPASPPDVLQPAELPHHDESPEHVIFHWLG</sequence>
<gene>
    <name evidence="10" type="ORF">EJQ19_23970</name>
</gene>
<dbReference type="PANTHER" id="PTHR30582">
    <property type="entry name" value="L,D-TRANSPEPTIDASE"/>
    <property type="match status" value="1"/>
</dbReference>
<comment type="pathway">
    <text evidence="1 7">Cell wall biogenesis; peptidoglycan biosynthesis.</text>
</comment>
<evidence type="ECO:0000256" key="6">
    <source>
        <dbReference type="PROSITE-ProRule" id="PRU00339"/>
    </source>
</evidence>
<organism evidence="10 11">
    <name type="scientific">Paenibacillus whitsoniae</name>
    <dbReference type="NCBI Taxonomy" id="2496558"/>
    <lineage>
        <taxon>Bacteria</taxon>
        <taxon>Bacillati</taxon>
        <taxon>Bacillota</taxon>
        <taxon>Bacilli</taxon>
        <taxon>Bacillales</taxon>
        <taxon>Paenibacillaceae</taxon>
        <taxon>Paenibacillus</taxon>
    </lineage>
</organism>
<keyword evidence="5 7" id="KW-0961">Cell wall biogenesis/degradation</keyword>
<reference evidence="10 11" key="1">
    <citation type="submission" date="2018-12" db="EMBL/GenBank/DDBJ databases">
        <title>Bacillus ochoae sp. nov., Paenibacillus whitsoniae sp. nov., Paenibacillus spiritus sp. nov. Isolated from the Mars Exploration Rover during spacecraft assembly.</title>
        <authorList>
            <person name="Seuylemezian A."/>
            <person name="Vaishampayan P."/>
        </authorList>
    </citation>
    <scope>NUCLEOTIDE SEQUENCE [LARGE SCALE GENOMIC DNA]</scope>
    <source>
        <strain evidence="10 11">MER 54</strain>
    </source>
</reference>
<dbReference type="EMBL" id="RXHU01000078">
    <property type="protein sequence ID" value="RTE05791.1"/>
    <property type="molecule type" value="Genomic_DNA"/>
</dbReference>
<dbReference type="GO" id="GO:0018104">
    <property type="term" value="P:peptidoglycan-protein cross-linking"/>
    <property type="evidence" value="ECO:0007669"/>
    <property type="project" value="TreeGrafter"/>
</dbReference>
<protein>
    <submittedName>
        <fullName evidence="10">Murein L,D-transpeptidase</fullName>
    </submittedName>
</protein>
<keyword evidence="8" id="KW-0472">Membrane</keyword>
<evidence type="ECO:0000256" key="7">
    <source>
        <dbReference type="PROSITE-ProRule" id="PRU01373"/>
    </source>
</evidence>
<dbReference type="Gene3D" id="1.25.40.10">
    <property type="entry name" value="Tetratricopeptide repeat domain"/>
    <property type="match status" value="1"/>
</dbReference>
<keyword evidence="8" id="KW-0812">Transmembrane</keyword>
<proteinExistence type="predicted"/>
<keyword evidence="6" id="KW-0802">TPR repeat</keyword>
<evidence type="ECO:0000256" key="1">
    <source>
        <dbReference type="ARBA" id="ARBA00004752"/>
    </source>
</evidence>
<dbReference type="PROSITE" id="PS52029">
    <property type="entry name" value="LD_TPASE"/>
    <property type="match status" value="1"/>
</dbReference>
<dbReference type="GO" id="GO:0008360">
    <property type="term" value="P:regulation of cell shape"/>
    <property type="evidence" value="ECO:0007669"/>
    <property type="project" value="UniProtKB-UniRule"/>
</dbReference>
<dbReference type="SMART" id="SM00028">
    <property type="entry name" value="TPR"/>
    <property type="match status" value="1"/>
</dbReference>
<dbReference type="SUPFAM" id="SSF48452">
    <property type="entry name" value="TPR-like"/>
    <property type="match status" value="1"/>
</dbReference>
<keyword evidence="2" id="KW-0808">Transferase</keyword>
<evidence type="ECO:0000313" key="10">
    <source>
        <dbReference type="EMBL" id="RTE05791.1"/>
    </source>
</evidence>
<evidence type="ECO:0000256" key="4">
    <source>
        <dbReference type="ARBA" id="ARBA00022984"/>
    </source>
</evidence>